<keyword evidence="1" id="KW-1133">Transmembrane helix</keyword>
<accession>A0A7G9LKU1</accession>
<evidence type="ECO:0000313" key="3">
    <source>
        <dbReference type="Proteomes" id="UP000515842"/>
    </source>
</evidence>
<dbReference type="AlphaFoldDB" id="A0A7G9LKU1"/>
<feature type="transmembrane region" description="Helical" evidence="1">
    <location>
        <begin position="21"/>
        <end position="44"/>
    </location>
</feature>
<reference evidence="2 3" key="1">
    <citation type="journal article" date="2020" name="Front. Microbiol.">
        <title>Genomic Analysis and Antimicrobial Resistance of Aliarcobacter cryaerophilus Strains From German Water Poultry.</title>
        <authorList>
            <person name="Muller E."/>
            <person name="Hotzel H."/>
            <person name="Ahlers C."/>
            <person name="Hanel I."/>
            <person name="Tomaso H."/>
            <person name="Abdel-Glil M.Y."/>
        </authorList>
    </citation>
    <scope>NUCLEOTIDE SEQUENCE [LARGE SCALE GENOMIC DNA]</scope>
    <source>
        <strain evidence="2 3">16CS1285-4</strain>
    </source>
</reference>
<organism evidence="2 3">
    <name type="scientific">Aliarcobacter cryaerophilus</name>
    <dbReference type="NCBI Taxonomy" id="28198"/>
    <lineage>
        <taxon>Bacteria</taxon>
        <taxon>Pseudomonadati</taxon>
        <taxon>Campylobacterota</taxon>
        <taxon>Epsilonproteobacteria</taxon>
        <taxon>Campylobacterales</taxon>
        <taxon>Arcobacteraceae</taxon>
        <taxon>Aliarcobacter</taxon>
    </lineage>
</organism>
<evidence type="ECO:0000256" key="1">
    <source>
        <dbReference type="SAM" id="Phobius"/>
    </source>
</evidence>
<gene>
    <name evidence="2" type="ORF">HOO34_06000</name>
</gene>
<proteinExistence type="predicted"/>
<dbReference type="EMBL" id="CP060693">
    <property type="protein sequence ID" value="QNM89240.1"/>
    <property type="molecule type" value="Genomic_DNA"/>
</dbReference>
<name>A0A7G9LKU1_9BACT</name>
<dbReference type="Proteomes" id="UP000515842">
    <property type="component" value="Chromosome"/>
</dbReference>
<evidence type="ECO:0000313" key="2">
    <source>
        <dbReference type="EMBL" id="QNM89240.1"/>
    </source>
</evidence>
<protein>
    <submittedName>
        <fullName evidence="2">Uncharacterized protein</fullName>
    </submittedName>
</protein>
<keyword evidence="1" id="KW-0472">Membrane</keyword>
<sequence length="52" mass="6014">MQKNNNFMKKVLNKEKSLKATVLSLFISIMILLSIIFGVQLIYIDNNQSKKI</sequence>
<dbReference type="RefSeq" id="WP_187473846.1">
    <property type="nucleotide sequence ID" value="NZ_CP060693.1"/>
</dbReference>
<keyword evidence="1" id="KW-0812">Transmembrane</keyword>